<evidence type="ECO:0000313" key="9">
    <source>
        <dbReference type="WBParaSite" id="maker-uti_cns_0001188-snap-gene-0.19-mRNA-1"/>
    </source>
</evidence>
<dbReference type="PANTHER" id="PTHR20661">
    <property type="entry name" value="PHOSPHATIDYLINOSITOL-GLYCAN BIOSYNTHESIS CLASS W PROTEIN"/>
    <property type="match status" value="1"/>
</dbReference>
<feature type="transmembrane region" description="Helical" evidence="6">
    <location>
        <begin position="962"/>
        <end position="981"/>
    </location>
</feature>
<dbReference type="PANTHER" id="PTHR20661:SF0">
    <property type="entry name" value="PHOSPHATIDYLINOSITOL-GLYCAN BIOSYNTHESIS CLASS W PROTEIN"/>
    <property type="match status" value="1"/>
</dbReference>
<keyword evidence="8" id="KW-1185">Reference proteome</keyword>
<keyword evidence="2 6" id="KW-0812">Transmembrane</keyword>
<evidence type="ECO:0000256" key="6">
    <source>
        <dbReference type="SAM" id="Phobius"/>
    </source>
</evidence>
<feature type="transmembrane region" description="Helical" evidence="6">
    <location>
        <begin position="1084"/>
        <end position="1105"/>
    </location>
</feature>
<evidence type="ECO:0000256" key="3">
    <source>
        <dbReference type="ARBA" id="ARBA00022989"/>
    </source>
</evidence>
<feature type="transmembrane region" description="Helical" evidence="6">
    <location>
        <begin position="809"/>
        <end position="831"/>
    </location>
</feature>
<feature type="transmembrane region" description="Helical" evidence="6">
    <location>
        <begin position="705"/>
        <end position="722"/>
    </location>
</feature>
<dbReference type="Pfam" id="PF06423">
    <property type="entry name" value="GWT1"/>
    <property type="match status" value="1"/>
</dbReference>
<dbReference type="GO" id="GO:0005783">
    <property type="term" value="C:endoplasmic reticulum"/>
    <property type="evidence" value="ECO:0007669"/>
    <property type="project" value="TreeGrafter"/>
</dbReference>
<reference evidence="9" key="1">
    <citation type="submission" date="2016-11" db="UniProtKB">
        <authorList>
            <consortium name="WormBaseParasite"/>
        </authorList>
    </citation>
    <scope>IDENTIFICATION</scope>
</reference>
<dbReference type="InterPro" id="IPR016186">
    <property type="entry name" value="C-type_lectin-like/link_sf"/>
</dbReference>
<feature type="transmembrane region" description="Helical" evidence="6">
    <location>
        <begin position="680"/>
        <end position="699"/>
    </location>
</feature>
<feature type="transmembrane region" description="Helical" evidence="6">
    <location>
        <begin position="644"/>
        <end position="668"/>
    </location>
</feature>
<dbReference type="GO" id="GO:0072659">
    <property type="term" value="P:protein localization to plasma membrane"/>
    <property type="evidence" value="ECO:0007669"/>
    <property type="project" value="TreeGrafter"/>
</dbReference>
<dbReference type="InterPro" id="IPR016187">
    <property type="entry name" value="CTDL_fold"/>
</dbReference>
<dbReference type="Gene3D" id="3.10.100.10">
    <property type="entry name" value="Mannose-Binding Protein A, subunit A"/>
    <property type="match status" value="2"/>
</dbReference>
<comment type="subcellular location">
    <subcellularLocation>
        <location evidence="1">Membrane</location>
        <topology evidence="1">Multi-pass membrane protein</topology>
    </subcellularLocation>
</comment>
<keyword evidence="3 6" id="KW-1133">Transmembrane helix</keyword>
<dbReference type="PROSITE" id="PS50041">
    <property type="entry name" value="C_TYPE_LECTIN_2"/>
    <property type="match status" value="2"/>
</dbReference>
<dbReference type="GO" id="GO:0006506">
    <property type="term" value="P:GPI anchor biosynthetic process"/>
    <property type="evidence" value="ECO:0007669"/>
    <property type="project" value="InterPro"/>
</dbReference>
<feature type="transmembrane region" description="Helical" evidence="6">
    <location>
        <begin position="778"/>
        <end position="797"/>
    </location>
</feature>
<feature type="transmembrane region" description="Helical" evidence="6">
    <location>
        <begin position="993"/>
        <end position="1015"/>
    </location>
</feature>
<name>A0A1I8G8M4_9PLAT</name>
<dbReference type="GO" id="GO:0032216">
    <property type="term" value="F:glucosaminyl-phosphatidylinositol O-acyltransferase activity"/>
    <property type="evidence" value="ECO:0007669"/>
    <property type="project" value="TreeGrafter"/>
</dbReference>
<accession>A0A1I8G8M4</accession>
<protein>
    <submittedName>
        <fullName evidence="9">C-type lectin domain-containing protein</fullName>
    </submittedName>
</protein>
<dbReference type="InterPro" id="IPR001304">
    <property type="entry name" value="C-type_lectin-like"/>
</dbReference>
<keyword evidence="4 6" id="KW-0472">Membrane</keyword>
<organism evidence="8 9">
    <name type="scientific">Macrostomum lignano</name>
    <dbReference type="NCBI Taxonomy" id="282301"/>
    <lineage>
        <taxon>Eukaryota</taxon>
        <taxon>Metazoa</taxon>
        <taxon>Spiralia</taxon>
        <taxon>Lophotrochozoa</taxon>
        <taxon>Platyhelminthes</taxon>
        <taxon>Rhabditophora</taxon>
        <taxon>Macrostomorpha</taxon>
        <taxon>Macrostomida</taxon>
        <taxon>Macrostomidae</taxon>
        <taxon>Macrostomum</taxon>
    </lineage>
</organism>
<evidence type="ECO:0000256" key="5">
    <source>
        <dbReference type="SAM" id="MobiDB-lite"/>
    </source>
</evidence>
<dbReference type="SMART" id="SM00034">
    <property type="entry name" value="CLECT"/>
    <property type="match status" value="2"/>
</dbReference>
<feature type="transmembrane region" description="Helical" evidence="6">
    <location>
        <begin position="1117"/>
        <end position="1140"/>
    </location>
</feature>
<evidence type="ECO:0000256" key="1">
    <source>
        <dbReference type="ARBA" id="ARBA00004141"/>
    </source>
</evidence>
<dbReference type="SUPFAM" id="SSF56436">
    <property type="entry name" value="C-type lectin-like"/>
    <property type="match status" value="2"/>
</dbReference>
<feature type="transmembrane region" description="Helical" evidence="6">
    <location>
        <begin position="852"/>
        <end position="873"/>
    </location>
</feature>
<dbReference type="InterPro" id="IPR009447">
    <property type="entry name" value="PIGW/GWT1"/>
</dbReference>
<evidence type="ECO:0000259" key="7">
    <source>
        <dbReference type="PROSITE" id="PS50041"/>
    </source>
</evidence>
<dbReference type="Proteomes" id="UP000095280">
    <property type="component" value="Unplaced"/>
</dbReference>
<proteinExistence type="predicted"/>
<dbReference type="GO" id="GO:0016020">
    <property type="term" value="C:membrane"/>
    <property type="evidence" value="ECO:0007669"/>
    <property type="project" value="UniProtKB-SubCell"/>
</dbReference>
<feature type="transmembrane region" description="Helical" evidence="6">
    <location>
        <begin position="919"/>
        <end position="942"/>
    </location>
</feature>
<feature type="transmembrane region" description="Helical" evidence="6">
    <location>
        <begin position="1027"/>
        <end position="1046"/>
    </location>
</feature>
<feature type="domain" description="C-type lectin" evidence="7">
    <location>
        <begin position="449"/>
        <end position="535"/>
    </location>
</feature>
<feature type="transmembrane region" description="Helical" evidence="6">
    <location>
        <begin position="893"/>
        <end position="912"/>
    </location>
</feature>
<feature type="region of interest" description="Disordered" evidence="5">
    <location>
        <begin position="1"/>
        <end position="27"/>
    </location>
</feature>
<evidence type="ECO:0000313" key="8">
    <source>
        <dbReference type="Proteomes" id="UP000095280"/>
    </source>
</evidence>
<evidence type="ECO:0000256" key="2">
    <source>
        <dbReference type="ARBA" id="ARBA00022692"/>
    </source>
</evidence>
<dbReference type="AlphaFoldDB" id="A0A1I8G8M4"/>
<evidence type="ECO:0000256" key="4">
    <source>
        <dbReference type="ARBA" id="ARBA00023136"/>
    </source>
</evidence>
<feature type="domain" description="C-type lectin" evidence="7">
    <location>
        <begin position="175"/>
        <end position="270"/>
    </location>
</feature>
<dbReference type="CDD" id="cd00037">
    <property type="entry name" value="CLECT"/>
    <property type="match status" value="2"/>
</dbReference>
<sequence length="1154" mass="126606">SASSSATQGLPGERPSTSRTLRRGTQLGHRHHRIFLRSTSCPWFARAKTHLQAKMTSVSNILAWMSLVLSLTTASQQLYTLIDGSLCINGEFVETYSSALNKVGCAALCAQNQRCQAFSLADGPCQLFVFDKCSKSVRSCGCSRRGRVFVKQRPGLEAGALCPSGYGMDLCGVKYKLYSGIGTWWPSRQKCESESGLVIMADVTSAQEMSHMNSIYSNYSSGQSIWLGGLQSAGSAEPTCGWYWIGCNNSVGGFWAAGEPNNYGGGENAIAKYLNFMGLTDIGDTVADDPCQLFVFDKFSKSVCNRLLSRSYCLAHLKAALPTATRAKMVSVSNIVAWISLVLSLTAASQQVYTLIDGSLCINDEFVQSYPNEVSNVGCASLCSRKLRCQAFSLADGPCQLFVFDKCSKSVRSCGCSRRGRVFVKQRPGLEPGALCPSGYGMHLCGVKYRLYSGIGTWWPSRQKCESESGLVIMADVTSAQEMRHVDWIFTNSNSKFWLGGLQPEGSAEPAGGWYWVGCNISVDSAFWATDQPDNYFGGDNAIGKYQDPVGLTDIGGTYGAMPTLPAVIQQNLPPELRQALMLHDKRHQQLQIGSRLATDQDLIDAVKKQWKPHLFILNYFRVDSLPRPPFTRELTNMPPRSKYYETFLCTCVFIFAILLVRCVDYLLTSRKLRLLPRSATWLQFCILTIPFTVCVLDFPVKNYAIFSLTFNAICVAVYLGCRLHKRLTQGASSTPPDLEAGAQTDAAFIKALENGQQAPVDAENKQIKRPPPPYNDLLAIYRSIVYISTAVCIFARDQPCWNNDFSKTHSFGTGLMDVGIGCFVVCIGSLGPTASRRIDSVDRSQTLRKAALQSVILTACGLVKTISVAVIISAKKIQYDAAWAEYGVHWNAFYSLAVARGLGATLELLALPRWLPPLCAALISAVCHEALLAGGLAQLVLAPGQQQSHNRSNLIGQNREGLASIPGLITLYFCGLQLGRWLKPAETTPGRLLALMAAAAAVRPLTMASDGFWLLPESRRLMNPAYCAWLLAFSCFCLCGVWLVLAAGKKLRLDGDFAAFVHEGTGQTRLTPIHLQQVDSAGLLYFLVSNLLTGLFNLIISWLVPNRESLDGAPCFVIVLGYTLVTFSVSRLATRWFTFRDLQTALMRRFWRA</sequence>
<dbReference type="WBParaSite" id="maker-uti_cns_0001188-snap-gene-0.19-mRNA-1">
    <property type="protein sequence ID" value="maker-uti_cns_0001188-snap-gene-0.19-mRNA-1"/>
    <property type="gene ID" value="maker-uti_cns_0001188-snap-gene-0.19"/>
</dbReference>